<dbReference type="EMBL" id="CAWUPB010001173">
    <property type="protein sequence ID" value="CAK7348496.1"/>
    <property type="molecule type" value="Genomic_DNA"/>
</dbReference>
<protein>
    <submittedName>
        <fullName evidence="2">Uncharacterized protein</fullName>
    </submittedName>
</protein>
<reference evidence="2 3" key="1">
    <citation type="submission" date="2024-01" db="EMBL/GenBank/DDBJ databases">
        <authorList>
            <person name="Waweru B."/>
        </authorList>
    </citation>
    <scope>NUCLEOTIDE SEQUENCE [LARGE SCALE GENOMIC DNA]</scope>
</reference>
<gene>
    <name evidence="2" type="ORF">DCAF_LOCUS21196</name>
</gene>
<proteinExistence type="predicted"/>
<comment type="caution">
    <text evidence="2">The sequence shown here is derived from an EMBL/GenBank/DDBJ whole genome shotgun (WGS) entry which is preliminary data.</text>
</comment>
<name>A0AAV1SDN3_9ROSI</name>
<evidence type="ECO:0000256" key="1">
    <source>
        <dbReference type="SAM" id="MobiDB-lite"/>
    </source>
</evidence>
<organism evidence="2 3">
    <name type="scientific">Dovyalis caffra</name>
    <dbReference type="NCBI Taxonomy" id="77055"/>
    <lineage>
        <taxon>Eukaryota</taxon>
        <taxon>Viridiplantae</taxon>
        <taxon>Streptophyta</taxon>
        <taxon>Embryophyta</taxon>
        <taxon>Tracheophyta</taxon>
        <taxon>Spermatophyta</taxon>
        <taxon>Magnoliopsida</taxon>
        <taxon>eudicotyledons</taxon>
        <taxon>Gunneridae</taxon>
        <taxon>Pentapetalae</taxon>
        <taxon>rosids</taxon>
        <taxon>fabids</taxon>
        <taxon>Malpighiales</taxon>
        <taxon>Salicaceae</taxon>
        <taxon>Flacourtieae</taxon>
        <taxon>Dovyalis</taxon>
    </lineage>
</organism>
<evidence type="ECO:0000313" key="2">
    <source>
        <dbReference type="EMBL" id="CAK7348496.1"/>
    </source>
</evidence>
<feature type="region of interest" description="Disordered" evidence="1">
    <location>
        <begin position="33"/>
        <end position="57"/>
    </location>
</feature>
<accession>A0AAV1SDN3</accession>
<evidence type="ECO:0000313" key="3">
    <source>
        <dbReference type="Proteomes" id="UP001314170"/>
    </source>
</evidence>
<sequence length="57" mass="6575">MARRPEAGYCPDHDSDAYFISVSVDFCMPTINSSTNEEKEEDPTWIGWWPLPDPIKE</sequence>
<keyword evidence="3" id="KW-1185">Reference proteome</keyword>
<dbReference type="Proteomes" id="UP001314170">
    <property type="component" value="Unassembled WGS sequence"/>
</dbReference>
<dbReference type="AlphaFoldDB" id="A0AAV1SDN3"/>